<evidence type="ECO:0000256" key="3">
    <source>
        <dbReference type="ARBA" id="ARBA00022989"/>
    </source>
</evidence>
<dbReference type="InterPro" id="IPR050598">
    <property type="entry name" value="AminoAcid_Transporter"/>
</dbReference>
<protein>
    <submittedName>
        <fullName evidence="7">High affinity methionine permease</fullName>
    </submittedName>
</protein>
<feature type="transmembrane region" description="Helical" evidence="6">
    <location>
        <begin position="85"/>
        <end position="107"/>
    </location>
</feature>
<dbReference type="GO" id="GO:0016020">
    <property type="term" value="C:membrane"/>
    <property type="evidence" value="ECO:0007669"/>
    <property type="project" value="UniProtKB-SubCell"/>
</dbReference>
<feature type="transmembrane region" description="Helical" evidence="6">
    <location>
        <begin position="446"/>
        <end position="469"/>
    </location>
</feature>
<comment type="subcellular location">
    <subcellularLocation>
        <location evidence="1">Membrane</location>
        <topology evidence="1">Multi-pass membrane protein</topology>
    </subcellularLocation>
</comment>
<gene>
    <name evidence="7" type="ORF">F503_08477</name>
</gene>
<evidence type="ECO:0000313" key="8">
    <source>
        <dbReference type="Proteomes" id="UP000016923"/>
    </source>
</evidence>
<feature type="transmembrane region" description="Helical" evidence="6">
    <location>
        <begin position="196"/>
        <end position="221"/>
    </location>
</feature>
<evidence type="ECO:0000256" key="1">
    <source>
        <dbReference type="ARBA" id="ARBA00004141"/>
    </source>
</evidence>
<dbReference type="Gene3D" id="1.20.1740.10">
    <property type="entry name" value="Amino acid/polyamine transporter I"/>
    <property type="match status" value="1"/>
</dbReference>
<feature type="region of interest" description="Disordered" evidence="5">
    <location>
        <begin position="1"/>
        <end position="40"/>
    </location>
</feature>
<evidence type="ECO:0000256" key="4">
    <source>
        <dbReference type="ARBA" id="ARBA00023136"/>
    </source>
</evidence>
<reference evidence="7 8" key="1">
    <citation type="journal article" date="2013" name="BMC Genomics">
        <title>The genome and transcriptome of the pine saprophyte Ophiostoma piceae, and a comparison with the bark beetle-associated pine pathogen Grosmannia clavigera.</title>
        <authorList>
            <person name="Haridas S."/>
            <person name="Wang Y."/>
            <person name="Lim L."/>
            <person name="Massoumi Alamouti S."/>
            <person name="Jackman S."/>
            <person name="Docking R."/>
            <person name="Robertson G."/>
            <person name="Birol I."/>
            <person name="Bohlmann J."/>
            <person name="Breuil C."/>
        </authorList>
    </citation>
    <scope>NUCLEOTIDE SEQUENCE [LARGE SCALE GENOMIC DNA]</scope>
    <source>
        <strain evidence="7 8">UAMH 11346</strain>
    </source>
</reference>
<dbReference type="VEuPathDB" id="FungiDB:F503_08477"/>
<dbReference type="OrthoDB" id="5982228at2759"/>
<dbReference type="OMA" id="DWQIKGT"/>
<evidence type="ECO:0000256" key="2">
    <source>
        <dbReference type="ARBA" id="ARBA00022692"/>
    </source>
</evidence>
<evidence type="ECO:0000256" key="5">
    <source>
        <dbReference type="SAM" id="MobiDB-lite"/>
    </source>
</evidence>
<dbReference type="Proteomes" id="UP000016923">
    <property type="component" value="Unassembled WGS sequence"/>
</dbReference>
<dbReference type="eggNOG" id="KOG1287">
    <property type="taxonomic scope" value="Eukaryota"/>
</dbReference>
<keyword evidence="2 6" id="KW-0812">Transmembrane</keyword>
<dbReference type="HOGENOM" id="CLU_013661_0_0_1"/>
<dbReference type="EMBL" id="KE148185">
    <property type="protein sequence ID" value="EPE02170.1"/>
    <property type="molecule type" value="Genomic_DNA"/>
</dbReference>
<evidence type="ECO:0000313" key="7">
    <source>
        <dbReference type="EMBL" id="EPE02170.1"/>
    </source>
</evidence>
<dbReference type="AlphaFoldDB" id="S3CNN2"/>
<feature type="compositionally biased region" description="Basic and acidic residues" evidence="5">
    <location>
        <begin position="13"/>
        <end position="28"/>
    </location>
</feature>
<dbReference type="STRING" id="1262450.S3CNN2"/>
<keyword evidence="4 6" id="KW-0472">Membrane</keyword>
<sequence length="554" mass="60264">MSSDRSSLRQRVPRSDSDSVEYVAEKGGNDAPPTYQEANGAPVETSSPLGYGMGAFTIIFININMMIGTGIYSTPSSILKGTGSVGLSFIYWTIGFLISLASGAIYLEYTACFPSRSGSEVAYLEQAYVRPAYFFPTVFAAQSVLFSFSSSNAIVLANYLFAISGHTATDWQIKGVAVAGYTLVILILVVQTKASYYISNGLGVIKLTTLIFIIITGFVILGGHTRVADPKLNFQDTFAGTGSAGAYGLTNALYRITFSYGGYNNAFNFVNEVKNPVKKLKYNAFFALVTVYIIYMFANVAFFAAASKAQIEGSGVTVARLFFAAVFGPGNAVKGLNFLIALSAFGNLMATGLGQSRMLRECGRQGVLPFPGIWSSTKPFGTPAFPYFVKWAMTILMILAIPTGSAFNFVSDLAVYPSAIFNLALAVGLFVLRWRRKKANLPAPDFQAYNFVVLFSILIQVYLVVMPWYPPKKGGADVSFWYGTYIVTGIGILVLCGLYYAVWAIYLPKWKGYKLRPEIIDIGDGAQAHKIVRVPNAQLEEWDAAHDASGHKKQ</sequence>
<feature type="transmembrane region" description="Helical" evidence="6">
    <location>
        <begin position="388"/>
        <end position="407"/>
    </location>
</feature>
<dbReference type="InterPro" id="IPR002293">
    <property type="entry name" value="AA/rel_permease1"/>
</dbReference>
<dbReference type="PIRSF" id="PIRSF006060">
    <property type="entry name" value="AA_transporter"/>
    <property type="match status" value="1"/>
</dbReference>
<feature type="transmembrane region" description="Helical" evidence="6">
    <location>
        <begin position="481"/>
        <end position="506"/>
    </location>
</feature>
<feature type="transmembrane region" description="Helical" evidence="6">
    <location>
        <begin position="413"/>
        <end position="434"/>
    </location>
</feature>
<feature type="transmembrane region" description="Helical" evidence="6">
    <location>
        <begin position="133"/>
        <end position="161"/>
    </location>
</feature>
<keyword evidence="8" id="KW-1185">Reference proteome</keyword>
<feature type="transmembrane region" description="Helical" evidence="6">
    <location>
        <begin position="284"/>
        <end position="306"/>
    </location>
</feature>
<feature type="transmembrane region" description="Helical" evidence="6">
    <location>
        <begin position="173"/>
        <end position="190"/>
    </location>
</feature>
<dbReference type="PANTHER" id="PTHR11785">
    <property type="entry name" value="AMINO ACID TRANSPORTER"/>
    <property type="match status" value="1"/>
</dbReference>
<proteinExistence type="predicted"/>
<accession>S3CNN2</accession>
<keyword evidence="3 6" id="KW-1133">Transmembrane helix</keyword>
<dbReference type="GO" id="GO:0015179">
    <property type="term" value="F:L-amino acid transmembrane transporter activity"/>
    <property type="evidence" value="ECO:0007669"/>
    <property type="project" value="TreeGrafter"/>
</dbReference>
<name>S3CNN2_OPHP1</name>
<dbReference type="PANTHER" id="PTHR11785:SF353">
    <property type="entry name" value="METHIONINE TRANSPORTER (EUROFUNG)"/>
    <property type="match status" value="1"/>
</dbReference>
<organism evidence="7 8">
    <name type="scientific">Ophiostoma piceae (strain UAMH 11346)</name>
    <name type="common">Sap stain fungus</name>
    <dbReference type="NCBI Taxonomy" id="1262450"/>
    <lineage>
        <taxon>Eukaryota</taxon>
        <taxon>Fungi</taxon>
        <taxon>Dikarya</taxon>
        <taxon>Ascomycota</taxon>
        <taxon>Pezizomycotina</taxon>
        <taxon>Sordariomycetes</taxon>
        <taxon>Sordariomycetidae</taxon>
        <taxon>Ophiostomatales</taxon>
        <taxon>Ophiostomataceae</taxon>
        <taxon>Ophiostoma</taxon>
    </lineage>
</organism>
<feature type="transmembrane region" description="Helical" evidence="6">
    <location>
        <begin position="49"/>
        <end position="73"/>
    </location>
</feature>
<dbReference type="Pfam" id="PF13520">
    <property type="entry name" value="AA_permease_2"/>
    <property type="match status" value="1"/>
</dbReference>
<evidence type="ECO:0000256" key="6">
    <source>
        <dbReference type="SAM" id="Phobius"/>
    </source>
</evidence>